<evidence type="ECO:0000313" key="4">
    <source>
        <dbReference type="Proteomes" id="UP000183447"/>
    </source>
</evidence>
<sequence length="485" mass="50294">MARDDRRRMILVSVAGAAVTVLVVVSLTIGPTLIGCLANRKGWAACLRQQSVERGLLPPGVPATTPAAADVTQGPSRLETGQSALQEPVAAPTLLVRAAGQAAGWVRPSGQGAAQGATALRPLIGIAEGAVRSAGDQPPRLREIFRGAALLRPPLASAQPVGKWAGNRREIAMADARAPLMFVPPLAEARVTGRAVADTRLKPDMLRAAARLAPPLGDAQVEGRLRLAAISEADVRSTATGAARLVLPRLRQAEALGTPRSDWRLHVATSRAAGAATVPPPLVALGTALGGSEPQIAPQRIRVASRLVWPMPETATGRALTGQRHEQAAGLAMGLAQIAPVTPPATGSVSATSAPPPADRAAETPAIPQMPPPPLPPPVRTPSEAPQPPAGAPSPRVQLSQAQGTPPAPVPAERRSPSAALPETQRRIAADYDVVRGDTLWGISRRAYGAGRHFRVIFEANRAVIADPDLIFPGQRLAIPETAGR</sequence>
<gene>
    <name evidence="3" type="ORF">SAMN02983003_0725</name>
</gene>
<name>A0A1K2HUE2_9HYPH</name>
<feature type="compositionally biased region" description="Pro residues" evidence="1">
    <location>
        <begin position="368"/>
        <end position="392"/>
    </location>
</feature>
<dbReference type="OrthoDB" id="370541at2"/>
<dbReference type="PANTHER" id="PTHR34700">
    <property type="entry name" value="POTASSIUM BINDING PROTEIN KBP"/>
    <property type="match status" value="1"/>
</dbReference>
<dbReference type="EMBL" id="FPKU01000001">
    <property type="protein sequence ID" value="SFZ81846.1"/>
    <property type="molecule type" value="Genomic_DNA"/>
</dbReference>
<dbReference type="Pfam" id="PF01476">
    <property type="entry name" value="LysM"/>
    <property type="match status" value="1"/>
</dbReference>
<dbReference type="PROSITE" id="PS51782">
    <property type="entry name" value="LYSM"/>
    <property type="match status" value="1"/>
</dbReference>
<dbReference type="InterPro" id="IPR036779">
    <property type="entry name" value="LysM_dom_sf"/>
</dbReference>
<evidence type="ECO:0000256" key="1">
    <source>
        <dbReference type="SAM" id="MobiDB-lite"/>
    </source>
</evidence>
<keyword evidence="4" id="KW-1185">Reference proteome</keyword>
<feature type="domain" description="LysM" evidence="2">
    <location>
        <begin position="430"/>
        <end position="479"/>
    </location>
</feature>
<dbReference type="SMART" id="SM00257">
    <property type="entry name" value="LysM"/>
    <property type="match status" value="1"/>
</dbReference>
<dbReference type="InterPro" id="IPR052196">
    <property type="entry name" value="Bact_Kbp"/>
</dbReference>
<dbReference type="AlphaFoldDB" id="A0A1K2HUE2"/>
<dbReference type="SUPFAM" id="SSF54106">
    <property type="entry name" value="LysM domain"/>
    <property type="match status" value="1"/>
</dbReference>
<dbReference type="STRING" id="665118.SAMN02983003_0725"/>
<protein>
    <submittedName>
        <fullName evidence="3">Nucleoid-associated protein YgaU, contains BON and LysM domains</fullName>
    </submittedName>
</protein>
<reference evidence="3 4" key="1">
    <citation type="submission" date="2016-11" db="EMBL/GenBank/DDBJ databases">
        <authorList>
            <person name="Jaros S."/>
            <person name="Januszkiewicz K."/>
            <person name="Wedrychowicz H."/>
        </authorList>
    </citation>
    <scope>NUCLEOTIDE SEQUENCE [LARGE SCALE GENOMIC DNA]</scope>
    <source>
        <strain evidence="3 4">ATCC 23634</strain>
    </source>
</reference>
<dbReference type="CDD" id="cd00118">
    <property type="entry name" value="LysM"/>
    <property type="match status" value="1"/>
</dbReference>
<dbReference type="PANTHER" id="PTHR34700:SF4">
    <property type="entry name" value="PHAGE-LIKE ELEMENT PBSX PROTEIN XKDP"/>
    <property type="match status" value="1"/>
</dbReference>
<proteinExistence type="predicted"/>
<organism evidence="3 4">
    <name type="scientific">Devosia enhydra</name>
    <dbReference type="NCBI Taxonomy" id="665118"/>
    <lineage>
        <taxon>Bacteria</taxon>
        <taxon>Pseudomonadati</taxon>
        <taxon>Pseudomonadota</taxon>
        <taxon>Alphaproteobacteria</taxon>
        <taxon>Hyphomicrobiales</taxon>
        <taxon>Devosiaceae</taxon>
        <taxon>Devosia</taxon>
    </lineage>
</organism>
<feature type="region of interest" description="Disordered" evidence="1">
    <location>
        <begin position="343"/>
        <end position="424"/>
    </location>
</feature>
<dbReference type="Proteomes" id="UP000183447">
    <property type="component" value="Unassembled WGS sequence"/>
</dbReference>
<accession>A0A1K2HUE2</accession>
<dbReference type="Gene3D" id="3.10.350.10">
    <property type="entry name" value="LysM domain"/>
    <property type="match status" value="1"/>
</dbReference>
<dbReference type="InterPro" id="IPR018392">
    <property type="entry name" value="LysM"/>
</dbReference>
<evidence type="ECO:0000313" key="3">
    <source>
        <dbReference type="EMBL" id="SFZ81846.1"/>
    </source>
</evidence>
<dbReference type="RefSeq" id="WP_143145648.1">
    <property type="nucleotide sequence ID" value="NZ_FPKU01000001.1"/>
</dbReference>
<evidence type="ECO:0000259" key="2">
    <source>
        <dbReference type="PROSITE" id="PS51782"/>
    </source>
</evidence>